<comment type="caution">
    <text evidence="2">The sequence shown here is derived from an EMBL/GenBank/DDBJ whole genome shotgun (WGS) entry which is preliminary data.</text>
</comment>
<evidence type="ECO:0000256" key="1">
    <source>
        <dbReference type="SAM" id="SignalP"/>
    </source>
</evidence>
<protein>
    <submittedName>
        <fullName evidence="2">Uncharacterized protein</fullName>
    </submittedName>
</protein>
<accession>A0AAN6Y008</accession>
<keyword evidence="3" id="KW-1185">Reference proteome</keyword>
<reference evidence="2" key="2">
    <citation type="submission" date="2023-05" db="EMBL/GenBank/DDBJ databases">
        <authorList>
            <consortium name="Lawrence Berkeley National Laboratory"/>
            <person name="Steindorff A."/>
            <person name="Hensen N."/>
            <person name="Bonometti L."/>
            <person name="Westerberg I."/>
            <person name="Brannstrom I.O."/>
            <person name="Guillou S."/>
            <person name="Cros-Aarteil S."/>
            <person name="Calhoun S."/>
            <person name="Haridas S."/>
            <person name="Kuo A."/>
            <person name="Mondo S."/>
            <person name="Pangilinan J."/>
            <person name="Riley R."/>
            <person name="Labutti K."/>
            <person name="Andreopoulos B."/>
            <person name="Lipzen A."/>
            <person name="Chen C."/>
            <person name="Yanf M."/>
            <person name="Daum C."/>
            <person name="Ng V."/>
            <person name="Clum A."/>
            <person name="Ohm R."/>
            <person name="Martin F."/>
            <person name="Silar P."/>
            <person name="Natvig D."/>
            <person name="Lalanne C."/>
            <person name="Gautier V."/>
            <person name="Ament-Velasquez S.L."/>
            <person name="Kruys A."/>
            <person name="Hutchinson M.I."/>
            <person name="Powell A.J."/>
            <person name="Barry K."/>
            <person name="Miller A.N."/>
            <person name="Grigoriev I.V."/>
            <person name="Debuchy R."/>
            <person name="Gladieux P."/>
            <person name="Thoren M.H."/>
            <person name="Johannesson H."/>
        </authorList>
    </citation>
    <scope>NUCLEOTIDE SEQUENCE</scope>
    <source>
        <strain evidence="2">PSN293</strain>
    </source>
</reference>
<dbReference type="EMBL" id="MU858226">
    <property type="protein sequence ID" value="KAK4208846.1"/>
    <property type="molecule type" value="Genomic_DNA"/>
</dbReference>
<reference evidence="2" key="1">
    <citation type="journal article" date="2023" name="Mol. Phylogenet. Evol.">
        <title>Genome-scale phylogeny and comparative genomics of the fungal order Sordariales.</title>
        <authorList>
            <person name="Hensen N."/>
            <person name="Bonometti L."/>
            <person name="Westerberg I."/>
            <person name="Brannstrom I.O."/>
            <person name="Guillou S."/>
            <person name="Cros-Aarteil S."/>
            <person name="Calhoun S."/>
            <person name="Haridas S."/>
            <person name="Kuo A."/>
            <person name="Mondo S."/>
            <person name="Pangilinan J."/>
            <person name="Riley R."/>
            <person name="LaButti K."/>
            <person name="Andreopoulos B."/>
            <person name="Lipzen A."/>
            <person name="Chen C."/>
            <person name="Yan M."/>
            <person name="Daum C."/>
            <person name="Ng V."/>
            <person name="Clum A."/>
            <person name="Steindorff A."/>
            <person name="Ohm R.A."/>
            <person name="Martin F."/>
            <person name="Silar P."/>
            <person name="Natvig D.O."/>
            <person name="Lalanne C."/>
            <person name="Gautier V."/>
            <person name="Ament-Velasquez S.L."/>
            <person name="Kruys A."/>
            <person name="Hutchinson M.I."/>
            <person name="Powell A.J."/>
            <person name="Barry K."/>
            <person name="Miller A.N."/>
            <person name="Grigoriev I.V."/>
            <person name="Debuchy R."/>
            <person name="Gladieux P."/>
            <person name="Hiltunen Thoren M."/>
            <person name="Johannesson H."/>
        </authorList>
    </citation>
    <scope>NUCLEOTIDE SEQUENCE</scope>
    <source>
        <strain evidence="2">PSN293</strain>
    </source>
</reference>
<dbReference type="Proteomes" id="UP001301769">
    <property type="component" value="Unassembled WGS sequence"/>
</dbReference>
<evidence type="ECO:0000313" key="2">
    <source>
        <dbReference type="EMBL" id="KAK4208846.1"/>
    </source>
</evidence>
<dbReference type="AlphaFoldDB" id="A0AAN6Y008"/>
<sequence>MKFPITALLSLSLATFAAAERYFYVYWSQDTVSGTGAYMYYFFDNHPSCDDVFNTRGVMEQDDLDDGQEGAVCEGAGCSNGKPEEITKFEFNAENYGHYCESFVLFSFWVYVEDFR</sequence>
<organism evidence="2 3">
    <name type="scientific">Rhypophila decipiens</name>
    <dbReference type="NCBI Taxonomy" id="261697"/>
    <lineage>
        <taxon>Eukaryota</taxon>
        <taxon>Fungi</taxon>
        <taxon>Dikarya</taxon>
        <taxon>Ascomycota</taxon>
        <taxon>Pezizomycotina</taxon>
        <taxon>Sordariomycetes</taxon>
        <taxon>Sordariomycetidae</taxon>
        <taxon>Sordariales</taxon>
        <taxon>Naviculisporaceae</taxon>
        <taxon>Rhypophila</taxon>
    </lineage>
</organism>
<feature type="signal peptide" evidence="1">
    <location>
        <begin position="1"/>
        <end position="19"/>
    </location>
</feature>
<feature type="chain" id="PRO_5042854113" evidence="1">
    <location>
        <begin position="20"/>
        <end position="116"/>
    </location>
</feature>
<name>A0AAN6Y008_9PEZI</name>
<gene>
    <name evidence="2" type="ORF">QBC37DRAFT_431251</name>
</gene>
<proteinExistence type="predicted"/>
<keyword evidence="1" id="KW-0732">Signal</keyword>
<evidence type="ECO:0000313" key="3">
    <source>
        <dbReference type="Proteomes" id="UP001301769"/>
    </source>
</evidence>